<comment type="subcellular location">
    <subcellularLocation>
        <location evidence="1">Nucleus</location>
    </subcellularLocation>
</comment>
<dbReference type="EMBL" id="JBAMMX010000024">
    <property type="protein sequence ID" value="KAK6916175.1"/>
    <property type="molecule type" value="Genomic_DNA"/>
</dbReference>
<dbReference type="Proteomes" id="UP001370490">
    <property type="component" value="Unassembled WGS sequence"/>
</dbReference>
<gene>
    <name evidence="8" type="ORF">RJ641_019036</name>
</gene>
<evidence type="ECO:0000256" key="3">
    <source>
        <dbReference type="ARBA" id="ARBA00023125"/>
    </source>
</evidence>
<dbReference type="Pfam" id="PF01486">
    <property type="entry name" value="K-box"/>
    <property type="match status" value="1"/>
</dbReference>
<keyword evidence="3" id="KW-0238">DNA-binding</keyword>
<dbReference type="SMART" id="SM00432">
    <property type="entry name" value="MADS"/>
    <property type="match status" value="1"/>
</dbReference>
<dbReference type="GO" id="GO:0046983">
    <property type="term" value="F:protein dimerization activity"/>
    <property type="evidence" value="ECO:0007669"/>
    <property type="project" value="InterPro"/>
</dbReference>
<reference evidence="8 9" key="1">
    <citation type="submission" date="2023-12" db="EMBL/GenBank/DDBJ databases">
        <title>A high-quality genome assembly for Dillenia turbinata (Dilleniales).</title>
        <authorList>
            <person name="Chanderbali A."/>
        </authorList>
    </citation>
    <scope>NUCLEOTIDE SEQUENCE [LARGE SCALE GENOMIC DNA]</scope>
    <source>
        <strain evidence="8">LSX21</strain>
        <tissue evidence="8">Leaf</tissue>
    </source>
</reference>
<keyword evidence="9" id="KW-1185">Reference proteome</keyword>
<evidence type="ECO:0000256" key="6">
    <source>
        <dbReference type="SAM" id="Coils"/>
    </source>
</evidence>
<organism evidence="8 9">
    <name type="scientific">Dillenia turbinata</name>
    <dbReference type="NCBI Taxonomy" id="194707"/>
    <lineage>
        <taxon>Eukaryota</taxon>
        <taxon>Viridiplantae</taxon>
        <taxon>Streptophyta</taxon>
        <taxon>Embryophyta</taxon>
        <taxon>Tracheophyta</taxon>
        <taxon>Spermatophyta</taxon>
        <taxon>Magnoliopsida</taxon>
        <taxon>eudicotyledons</taxon>
        <taxon>Gunneridae</taxon>
        <taxon>Pentapetalae</taxon>
        <taxon>Dilleniales</taxon>
        <taxon>Dilleniaceae</taxon>
        <taxon>Dillenia</taxon>
    </lineage>
</organism>
<dbReference type="PROSITE" id="PS50066">
    <property type="entry name" value="MADS_BOX_2"/>
    <property type="match status" value="1"/>
</dbReference>
<name>A0AAN8UIG6_9MAGN</name>
<feature type="coiled-coil region" evidence="6">
    <location>
        <begin position="83"/>
        <end position="140"/>
    </location>
</feature>
<accession>A0AAN8UIG6</accession>
<keyword evidence="6" id="KW-0175">Coiled coil</keyword>
<protein>
    <submittedName>
        <fullName evidence="8">Transcription factor, K-box</fullName>
    </submittedName>
</protein>
<dbReference type="PRINTS" id="PR00404">
    <property type="entry name" value="MADSDOMAIN"/>
</dbReference>
<evidence type="ECO:0000256" key="5">
    <source>
        <dbReference type="ARBA" id="ARBA00023242"/>
    </source>
</evidence>
<dbReference type="InterPro" id="IPR002100">
    <property type="entry name" value="TF_MADSbox"/>
</dbReference>
<dbReference type="AlphaFoldDB" id="A0AAN8UIG6"/>
<evidence type="ECO:0000313" key="8">
    <source>
        <dbReference type="EMBL" id="KAK6916175.1"/>
    </source>
</evidence>
<dbReference type="Gene3D" id="3.40.1810.10">
    <property type="entry name" value="Transcription factor, MADS-box"/>
    <property type="match status" value="1"/>
</dbReference>
<comment type="caution">
    <text evidence="8">The sequence shown here is derived from an EMBL/GenBank/DDBJ whole genome shotgun (WGS) entry which is preliminary data.</text>
</comment>
<keyword evidence="2" id="KW-0805">Transcription regulation</keyword>
<dbReference type="Pfam" id="PF00319">
    <property type="entry name" value="SRF-TF"/>
    <property type="match status" value="1"/>
</dbReference>
<dbReference type="GO" id="GO:0005634">
    <property type="term" value="C:nucleus"/>
    <property type="evidence" value="ECO:0007669"/>
    <property type="project" value="UniProtKB-SubCell"/>
</dbReference>
<keyword evidence="4" id="KW-0804">Transcription</keyword>
<dbReference type="SUPFAM" id="SSF55455">
    <property type="entry name" value="SRF-like"/>
    <property type="match status" value="1"/>
</dbReference>
<dbReference type="InterPro" id="IPR050142">
    <property type="entry name" value="MADS-box/MEF2_TF"/>
</dbReference>
<dbReference type="PANTHER" id="PTHR48019">
    <property type="entry name" value="SERUM RESPONSE FACTOR HOMOLOG"/>
    <property type="match status" value="1"/>
</dbReference>
<dbReference type="InterPro" id="IPR036879">
    <property type="entry name" value="TF_MADSbox_sf"/>
</dbReference>
<evidence type="ECO:0000313" key="9">
    <source>
        <dbReference type="Proteomes" id="UP001370490"/>
    </source>
</evidence>
<proteinExistence type="predicted"/>
<dbReference type="GO" id="GO:0003700">
    <property type="term" value="F:DNA-binding transcription factor activity"/>
    <property type="evidence" value="ECO:0007669"/>
    <property type="project" value="InterPro"/>
</dbReference>
<keyword evidence="5" id="KW-0539">Nucleus</keyword>
<sequence>MMMMMMMKRRRGLFKKAEELSTLCDAGIALIVFSATGKLFEYSSSSMQKIIDRHRLHYSVENNDQLDQPSLDLQHNDVRQIRGEELKELGAEEQKEIEQLVERGLSSVIVMKCEKIMNEIRPLKRKGAQLMEENEQLRQQVRFPFSLFRHIVDIPFACLHMSRWFGNGCVVLG</sequence>
<evidence type="ECO:0000256" key="1">
    <source>
        <dbReference type="ARBA" id="ARBA00004123"/>
    </source>
</evidence>
<dbReference type="GO" id="GO:0003677">
    <property type="term" value="F:DNA binding"/>
    <property type="evidence" value="ECO:0007669"/>
    <property type="project" value="UniProtKB-KW"/>
</dbReference>
<dbReference type="InterPro" id="IPR002487">
    <property type="entry name" value="TF_Kbox"/>
</dbReference>
<evidence type="ECO:0000259" key="7">
    <source>
        <dbReference type="PROSITE" id="PS50066"/>
    </source>
</evidence>
<feature type="domain" description="MADS-box" evidence="7">
    <location>
        <begin position="1"/>
        <end position="46"/>
    </location>
</feature>
<evidence type="ECO:0000256" key="2">
    <source>
        <dbReference type="ARBA" id="ARBA00023015"/>
    </source>
</evidence>
<evidence type="ECO:0000256" key="4">
    <source>
        <dbReference type="ARBA" id="ARBA00023163"/>
    </source>
</evidence>